<dbReference type="EMBL" id="KN831795">
    <property type="protein sequence ID" value="KIM37719.1"/>
    <property type="molecule type" value="Genomic_DNA"/>
</dbReference>
<proteinExistence type="predicted"/>
<accession>A0A0C3C0B6</accession>
<evidence type="ECO:0000256" key="1">
    <source>
        <dbReference type="SAM" id="MobiDB-lite"/>
    </source>
</evidence>
<dbReference type="Gene3D" id="3.40.50.11350">
    <property type="match status" value="1"/>
</dbReference>
<evidence type="ECO:0000256" key="2">
    <source>
        <dbReference type="SAM" id="Phobius"/>
    </source>
</evidence>
<dbReference type="CDD" id="cd11296">
    <property type="entry name" value="O-FucT_like"/>
    <property type="match status" value="1"/>
</dbReference>
<dbReference type="HOGENOM" id="CLU_014826_1_0_1"/>
<name>A0A0C3C0B6_HEBCY</name>
<keyword evidence="2" id="KW-1133">Transmembrane helix</keyword>
<keyword evidence="4" id="KW-1185">Reference proteome</keyword>
<keyword evidence="2" id="KW-0812">Transmembrane</keyword>
<evidence type="ECO:0000313" key="4">
    <source>
        <dbReference type="Proteomes" id="UP000053424"/>
    </source>
</evidence>
<dbReference type="AlphaFoldDB" id="A0A0C3C0B6"/>
<feature type="region of interest" description="Disordered" evidence="1">
    <location>
        <begin position="388"/>
        <end position="425"/>
    </location>
</feature>
<feature type="compositionally biased region" description="Polar residues" evidence="1">
    <location>
        <begin position="252"/>
        <end position="264"/>
    </location>
</feature>
<reference evidence="3 4" key="1">
    <citation type="submission" date="2014-04" db="EMBL/GenBank/DDBJ databases">
        <authorList>
            <consortium name="DOE Joint Genome Institute"/>
            <person name="Kuo A."/>
            <person name="Gay G."/>
            <person name="Dore J."/>
            <person name="Kohler A."/>
            <person name="Nagy L.G."/>
            <person name="Floudas D."/>
            <person name="Copeland A."/>
            <person name="Barry K.W."/>
            <person name="Cichocki N."/>
            <person name="Veneault-Fourrey C."/>
            <person name="LaButti K."/>
            <person name="Lindquist E.A."/>
            <person name="Lipzen A."/>
            <person name="Lundell T."/>
            <person name="Morin E."/>
            <person name="Murat C."/>
            <person name="Sun H."/>
            <person name="Tunlid A."/>
            <person name="Henrissat B."/>
            <person name="Grigoriev I.V."/>
            <person name="Hibbett D.S."/>
            <person name="Martin F."/>
            <person name="Nordberg H.P."/>
            <person name="Cantor M.N."/>
            <person name="Hua S.X."/>
        </authorList>
    </citation>
    <scope>NUCLEOTIDE SEQUENCE [LARGE SCALE GENOMIC DNA]</scope>
    <source>
        <strain evidence="4">h7</strain>
    </source>
</reference>
<protein>
    <submittedName>
        <fullName evidence="3">Uncharacterized protein</fullName>
    </submittedName>
</protein>
<organism evidence="3 4">
    <name type="scientific">Hebeloma cylindrosporum</name>
    <dbReference type="NCBI Taxonomy" id="76867"/>
    <lineage>
        <taxon>Eukaryota</taxon>
        <taxon>Fungi</taxon>
        <taxon>Dikarya</taxon>
        <taxon>Basidiomycota</taxon>
        <taxon>Agaricomycotina</taxon>
        <taxon>Agaricomycetes</taxon>
        <taxon>Agaricomycetidae</taxon>
        <taxon>Agaricales</taxon>
        <taxon>Agaricineae</taxon>
        <taxon>Hymenogastraceae</taxon>
        <taxon>Hebeloma</taxon>
    </lineage>
</organism>
<feature type="region of interest" description="Disordered" evidence="1">
    <location>
        <begin position="243"/>
        <end position="264"/>
    </location>
</feature>
<reference evidence="4" key="2">
    <citation type="submission" date="2015-01" db="EMBL/GenBank/DDBJ databases">
        <title>Evolutionary Origins and Diversification of the Mycorrhizal Mutualists.</title>
        <authorList>
            <consortium name="DOE Joint Genome Institute"/>
            <consortium name="Mycorrhizal Genomics Consortium"/>
            <person name="Kohler A."/>
            <person name="Kuo A."/>
            <person name="Nagy L.G."/>
            <person name="Floudas D."/>
            <person name="Copeland A."/>
            <person name="Barry K.W."/>
            <person name="Cichocki N."/>
            <person name="Veneault-Fourrey C."/>
            <person name="LaButti K."/>
            <person name="Lindquist E.A."/>
            <person name="Lipzen A."/>
            <person name="Lundell T."/>
            <person name="Morin E."/>
            <person name="Murat C."/>
            <person name="Riley R."/>
            <person name="Ohm R."/>
            <person name="Sun H."/>
            <person name="Tunlid A."/>
            <person name="Henrissat B."/>
            <person name="Grigoriev I.V."/>
            <person name="Hibbett D.S."/>
            <person name="Martin F."/>
        </authorList>
    </citation>
    <scope>NUCLEOTIDE SEQUENCE [LARGE SCALE GENOMIC DNA]</scope>
    <source>
        <strain evidence="4">h7</strain>
    </source>
</reference>
<feature type="compositionally biased region" description="Low complexity" evidence="1">
    <location>
        <begin position="388"/>
        <end position="401"/>
    </location>
</feature>
<dbReference type="OrthoDB" id="2559662at2759"/>
<feature type="compositionally biased region" description="Polar residues" evidence="1">
    <location>
        <begin position="402"/>
        <end position="418"/>
    </location>
</feature>
<keyword evidence="2" id="KW-0472">Membrane</keyword>
<sequence length="644" mass="72075">MNTRCIAQGEEILHEEESDFLLHHSPTLDGFIVDSGDEKRPHNAVRSSPKPTIFSKLRVRNLGCCHLFFLPKSSRLLRASLRVIRFLPVIVLSTLLSILVTVIIYGGIPASYRDVRRRERALPQHRWELCPRGRMSMKRSCHEGVPEEDGRYFLRFPDHVWGHGLNNVLQEAILTTHLALTSHLPSKETSDRISLPHLRTPVFEDYVWSHFPLPWTLYDFKLRQTRVPLGAYLGGVLAGGDWHNGGDDERNGTTPSSTTNQGNQQRAVSAEYFEFVCPPSRRVEIIYGQDPIAGPPPNAPAADILTWWRKRLQQDDVREEKCVVVRERRRRIFDSEFFGSSNMLSIFEQELRTSPIITHFEWAPIVPGAVSRSVGRFLGVDAVSRLSLPSNSSPDLPASDSTLTSSRPPRHSASTRTGPSLPPPMIPSLLAVHLRRGDYKRHCKRLASWDAQYMGLNGALANGGGDRFQWLDDARSSRGLDAGGGRAGDLTTPEERKEAYYFEHCLPTIPQIVSRLAEVRKEYELGLDKSISETGTLKSVYVLTNGWPHFLQELKDKLMEDGWETVFGTSDLEEDGKRSKEAKSVQGAKKGGLTKEEQGVSVAVDMGLAESAEVFVGNGFSSLSANVVMLRSAKGFKTLSNRML</sequence>
<feature type="transmembrane region" description="Helical" evidence="2">
    <location>
        <begin position="83"/>
        <end position="108"/>
    </location>
</feature>
<evidence type="ECO:0000313" key="3">
    <source>
        <dbReference type="EMBL" id="KIM37719.1"/>
    </source>
</evidence>
<dbReference type="Proteomes" id="UP000053424">
    <property type="component" value="Unassembled WGS sequence"/>
</dbReference>
<gene>
    <name evidence="3" type="ORF">M413DRAFT_30654</name>
</gene>
<dbReference type="STRING" id="686832.A0A0C3C0B6"/>